<comment type="subcellular location">
    <subcellularLocation>
        <location evidence="8">Golgi apparatus membrane</location>
        <topology evidence="8">Multi-pass membrane protein</topology>
    </subcellularLocation>
    <subcellularLocation>
        <location evidence="1">Membrane</location>
        <topology evidence="1">Multi-pass membrane protein</topology>
    </subcellularLocation>
</comment>
<reference evidence="9" key="2">
    <citation type="submission" date="2023-06" db="EMBL/GenBank/DDBJ databases">
        <authorList>
            <consortium name="Lawrence Berkeley National Laboratory"/>
            <person name="Haridas S."/>
            <person name="Hensen N."/>
            <person name="Bonometti L."/>
            <person name="Westerberg I."/>
            <person name="Brannstrom I.O."/>
            <person name="Guillou S."/>
            <person name="Cros-Aarteil S."/>
            <person name="Calhoun S."/>
            <person name="Kuo A."/>
            <person name="Mondo S."/>
            <person name="Pangilinan J."/>
            <person name="Riley R."/>
            <person name="Labutti K."/>
            <person name="Andreopoulos B."/>
            <person name="Lipzen A."/>
            <person name="Chen C."/>
            <person name="Yanf M."/>
            <person name="Daum C."/>
            <person name="Ng V."/>
            <person name="Clum A."/>
            <person name="Steindorff A."/>
            <person name="Ohm R."/>
            <person name="Martin F."/>
            <person name="Silar P."/>
            <person name="Natvig D."/>
            <person name="Lalanne C."/>
            <person name="Gautier V."/>
            <person name="Ament-Velasquez S.L."/>
            <person name="Kruys A."/>
            <person name="Hutchinson M.I."/>
            <person name="Powell A.J."/>
            <person name="Barry K."/>
            <person name="Miller A.N."/>
            <person name="Grigoriev I.V."/>
            <person name="Debuchy R."/>
            <person name="Gladieux P."/>
            <person name="Thoren M.H."/>
            <person name="Johannesson H."/>
        </authorList>
    </citation>
    <scope>NUCLEOTIDE SEQUENCE</scope>
    <source>
        <strain evidence="9">CBS 560.94</strain>
    </source>
</reference>
<gene>
    <name evidence="9" type="ORF">B0H65DRAFT_414841</name>
</gene>
<organism evidence="9 10">
    <name type="scientific">Neurospora tetraspora</name>
    <dbReference type="NCBI Taxonomy" id="94610"/>
    <lineage>
        <taxon>Eukaryota</taxon>
        <taxon>Fungi</taxon>
        <taxon>Dikarya</taxon>
        <taxon>Ascomycota</taxon>
        <taxon>Pezizomycotina</taxon>
        <taxon>Sordariomycetes</taxon>
        <taxon>Sordariomycetidae</taxon>
        <taxon>Sordariales</taxon>
        <taxon>Sordariaceae</taxon>
        <taxon>Neurospora</taxon>
    </lineage>
</organism>
<dbReference type="GO" id="GO:0000139">
    <property type="term" value="C:Golgi membrane"/>
    <property type="evidence" value="ECO:0007669"/>
    <property type="project" value="UniProtKB-SubCell"/>
</dbReference>
<evidence type="ECO:0000256" key="4">
    <source>
        <dbReference type="ARBA" id="ARBA00022927"/>
    </source>
</evidence>
<dbReference type="InterPro" id="IPR007305">
    <property type="entry name" value="Vesicle_transpt_Got1/SFT2"/>
</dbReference>
<evidence type="ECO:0000256" key="7">
    <source>
        <dbReference type="ARBA" id="ARBA00025800"/>
    </source>
</evidence>
<evidence type="ECO:0000256" key="3">
    <source>
        <dbReference type="ARBA" id="ARBA00022692"/>
    </source>
</evidence>
<keyword evidence="8" id="KW-0333">Golgi apparatus</keyword>
<feature type="transmembrane region" description="Helical" evidence="8">
    <location>
        <begin position="146"/>
        <end position="164"/>
    </location>
</feature>
<evidence type="ECO:0000313" key="9">
    <source>
        <dbReference type="EMBL" id="KAK3354120.1"/>
    </source>
</evidence>
<evidence type="ECO:0000256" key="2">
    <source>
        <dbReference type="ARBA" id="ARBA00022448"/>
    </source>
</evidence>
<feature type="transmembrane region" description="Helical" evidence="8">
    <location>
        <begin position="82"/>
        <end position="102"/>
    </location>
</feature>
<keyword evidence="10" id="KW-1185">Reference proteome</keyword>
<comment type="caution">
    <text evidence="9">The sequence shown here is derived from an EMBL/GenBank/DDBJ whole genome shotgun (WGS) entry which is preliminary data.</text>
</comment>
<dbReference type="AlphaFoldDB" id="A0AAE0JMP0"/>
<evidence type="ECO:0000313" key="10">
    <source>
        <dbReference type="Proteomes" id="UP001278500"/>
    </source>
</evidence>
<sequence length="215" mass="23491">MASASFRDSLGSLGWSRREAEIPVNTSQQRGLLSSIKSLNPFGNGGYVQLPTTEGPGAVLPAPTRREEEEGWFVLSRWDRMLIFAACNLGALACFVLAFALFPVLSLKPRKLVILWTLGSILFITSFAAMMGPWAYFRHLTSGTRLPFTSAYFGSLILTMYFALSLHSTILTLLSAIVQMAALIWYLVSYFPMGSDGLRVATSFAAGRAAAWMSG</sequence>
<dbReference type="EMBL" id="JAUEPP010000001">
    <property type="protein sequence ID" value="KAK3354120.1"/>
    <property type="molecule type" value="Genomic_DNA"/>
</dbReference>
<proteinExistence type="inferred from homology"/>
<evidence type="ECO:0000256" key="5">
    <source>
        <dbReference type="ARBA" id="ARBA00022989"/>
    </source>
</evidence>
<dbReference type="InterPro" id="IPR011691">
    <property type="entry name" value="Vesicle_transpt_SFT2"/>
</dbReference>
<name>A0AAE0JMP0_9PEZI</name>
<reference evidence="9" key="1">
    <citation type="journal article" date="2023" name="Mol. Phylogenet. Evol.">
        <title>Genome-scale phylogeny and comparative genomics of the fungal order Sordariales.</title>
        <authorList>
            <person name="Hensen N."/>
            <person name="Bonometti L."/>
            <person name="Westerberg I."/>
            <person name="Brannstrom I.O."/>
            <person name="Guillou S."/>
            <person name="Cros-Aarteil S."/>
            <person name="Calhoun S."/>
            <person name="Haridas S."/>
            <person name="Kuo A."/>
            <person name="Mondo S."/>
            <person name="Pangilinan J."/>
            <person name="Riley R."/>
            <person name="LaButti K."/>
            <person name="Andreopoulos B."/>
            <person name="Lipzen A."/>
            <person name="Chen C."/>
            <person name="Yan M."/>
            <person name="Daum C."/>
            <person name="Ng V."/>
            <person name="Clum A."/>
            <person name="Steindorff A."/>
            <person name="Ohm R.A."/>
            <person name="Martin F."/>
            <person name="Silar P."/>
            <person name="Natvig D.O."/>
            <person name="Lalanne C."/>
            <person name="Gautier V."/>
            <person name="Ament-Velasquez S.L."/>
            <person name="Kruys A."/>
            <person name="Hutchinson M.I."/>
            <person name="Powell A.J."/>
            <person name="Barry K."/>
            <person name="Miller A.N."/>
            <person name="Grigoriev I.V."/>
            <person name="Debuchy R."/>
            <person name="Gladieux P."/>
            <person name="Hiltunen Thoren M."/>
            <person name="Johannesson H."/>
        </authorList>
    </citation>
    <scope>NUCLEOTIDE SEQUENCE</scope>
    <source>
        <strain evidence="9">CBS 560.94</strain>
    </source>
</reference>
<keyword evidence="4 8" id="KW-0653">Protein transport</keyword>
<keyword evidence="2 8" id="KW-0813">Transport</keyword>
<keyword evidence="6 8" id="KW-0472">Membrane</keyword>
<dbReference type="Pfam" id="PF04178">
    <property type="entry name" value="Got1"/>
    <property type="match status" value="1"/>
</dbReference>
<protein>
    <recommendedName>
        <fullName evidence="8">Protein transport protein SFT2</fullName>
    </recommendedName>
</protein>
<dbReference type="RefSeq" id="XP_062685498.1">
    <property type="nucleotide sequence ID" value="XM_062823946.1"/>
</dbReference>
<dbReference type="PANTHER" id="PTHR23137:SF36">
    <property type="entry name" value="VESICLE TRANSPORT PROTEIN SFT2C"/>
    <property type="match status" value="1"/>
</dbReference>
<comment type="function">
    <text evidence="8">Nonessential protein required for the fusion of transport vesicles derived from the endocytic pathway with the Golgi complex.</text>
</comment>
<keyword evidence="3 8" id="KW-0812">Transmembrane</keyword>
<dbReference type="PANTHER" id="PTHR23137">
    <property type="entry name" value="VESICLE TRANSPORT PROTEIN-RELATED"/>
    <property type="match status" value="1"/>
</dbReference>
<dbReference type="GO" id="GO:0016192">
    <property type="term" value="P:vesicle-mediated transport"/>
    <property type="evidence" value="ECO:0007669"/>
    <property type="project" value="InterPro"/>
</dbReference>
<dbReference type="GeneID" id="87861100"/>
<accession>A0AAE0JMP0</accession>
<dbReference type="Proteomes" id="UP001278500">
    <property type="component" value="Unassembled WGS sequence"/>
</dbReference>
<evidence type="ECO:0000256" key="8">
    <source>
        <dbReference type="RuleBase" id="RU363111"/>
    </source>
</evidence>
<dbReference type="GO" id="GO:0015031">
    <property type="term" value="P:protein transport"/>
    <property type="evidence" value="ECO:0007669"/>
    <property type="project" value="UniProtKB-KW"/>
</dbReference>
<evidence type="ECO:0000256" key="6">
    <source>
        <dbReference type="ARBA" id="ARBA00023136"/>
    </source>
</evidence>
<feature type="transmembrane region" description="Helical" evidence="8">
    <location>
        <begin position="170"/>
        <end position="188"/>
    </location>
</feature>
<comment type="similarity">
    <text evidence="7 8">Belongs to the SFT2 family.</text>
</comment>
<feature type="transmembrane region" description="Helical" evidence="8">
    <location>
        <begin position="114"/>
        <end position="134"/>
    </location>
</feature>
<keyword evidence="5 8" id="KW-1133">Transmembrane helix</keyword>
<evidence type="ECO:0000256" key="1">
    <source>
        <dbReference type="ARBA" id="ARBA00004141"/>
    </source>
</evidence>